<dbReference type="EMBL" id="JARBHB010000004">
    <property type="protein sequence ID" value="KAJ8887112.1"/>
    <property type="molecule type" value="Genomic_DNA"/>
</dbReference>
<proteinExistence type="predicted"/>
<organism evidence="2 3">
    <name type="scientific">Dryococelus australis</name>
    <dbReference type="NCBI Taxonomy" id="614101"/>
    <lineage>
        <taxon>Eukaryota</taxon>
        <taxon>Metazoa</taxon>
        <taxon>Ecdysozoa</taxon>
        <taxon>Arthropoda</taxon>
        <taxon>Hexapoda</taxon>
        <taxon>Insecta</taxon>
        <taxon>Pterygota</taxon>
        <taxon>Neoptera</taxon>
        <taxon>Polyneoptera</taxon>
        <taxon>Phasmatodea</taxon>
        <taxon>Verophasmatodea</taxon>
        <taxon>Anareolatae</taxon>
        <taxon>Phasmatidae</taxon>
        <taxon>Eurycanthinae</taxon>
        <taxon>Dryococelus</taxon>
    </lineage>
</organism>
<keyword evidence="1" id="KW-1133">Transmembrane helix</keyword>
<name>A0ABQ9HRX7_9NEOP</name>
<comment type="caution">
    <text evidence="2">The sequence shown here is derived from an EMBL/GenBank/DDBJ whole genome shotgun (WGS) entry which is preliminary data.</text>
</comment>
<feature type="transmembrane region" description="Helical" evidence="1">
    <location>
        <begin position="53"/>
        <end position="72"/>
    </location>
</feature>
<reference evidence="2 3" key="1">
    <citation type="submission" date="2023-02" db="EMBL/GenBank/DDBJ databases">
        <title>LHISI_Scaffold_Assembly.</title>
        <authorList>
            <person name="Stuart O.P."/>
            <person name="Cleave R."/>
            <person name="Magrath M.J.L."/>
            <person name="Mikheyev A.S."/>
        </authorList>
    </citation>
    <scope>NUCLEOTIDE SEQUENCE [LARGE SCALE GENOMIC DNA]</scope>
    <source>
        <strain evidence="2">Daus_M_001</strain>
        <tissue evidence="2">Leg muscle</tissue>
    </source>
</reference>
<protein>
    <submittedName>
        <fullName evidence="2">Uncharacterized protein</fullName>
    </submittedName>
</protein>
<dbReference type="Proteomes" id="UP001159363">
    <property type="component" value="Chromosome X"/>
</dbReference>
<evidence type="ECO:0000313" key="3">
    <source>
        <dbReference type="Proteomes" id="UP001159363"/>
    </source>
</evidence>
<accession>A0ABQ9HRX7</accession>
<keyword evidence="1" id="KW-0812">Transmembrane</keyword>
<keyword evidence="3" id="KW-1185">Reference proteome</keyword>
<keyword evidence="1" id="KW-0472">Membrane</keyword>
<gene>
    <name evidence="2" type="ORF">PR048_013327</name>
</gene>
<evidence type="ECO:0000256" key="1">
    <source>
        <dbReference type="SAM" id="Phobius"/>
    </source>
</evidence>
<evidence type="ECO:0000313" key="2">
    <source>
        <dbReference type="EMBL" id="KAJ8887112.1"/>
    </source>
</evidence>
<sequence>MEPETQVLAEHSYTAIPKASDRKDRVKKRGKSCIATNTPIKQAFAKRATPTAIMFWLSFQGKVMFIMSGNFYKMKIMKLTMRLTTSEKAIKLKRNTFFHRNLMSQA</sequence>